<feature type="compositionally biased region" description="Basic residues" evidence="9">
    <location>
        <begin position="227"/>
        <end position="237"/>
    </location>
</feature>
<dbReference type="PANTHER" id="PTHR21230">
    <property type="entry name" value="VESICLE TRANSPORT V-SNARE PROTEIN VTI1-RELATED"/>
    <property type="match status" value="1"/>
</dbReference>
<evidence type="ECO:0000259" key="10">
    <source>
        <dbReference type="SMART" id="SM00397"/>
    </source>
</evidence>
<evidence type="ECO:0000313" key="11">
    <source>
        <dbReference type="EMBL" id="CAL1697411.1"/>
    </source>
</evidence>
<feature type="domain" description="T-SNARE coiled-coil homology" evidence="10">
    <location>
        <begin position="129"/>
        <end position="196"/>
    </location>
</feature>
<evidence type="ECO:0000256" key="3">
    <source>
        <dbReference type="ARBA" id="ARBA00022448"/>
    </source>
</evidence>
<dbReference type="SUPFAM" id="SSF47661">
    <property type="entry name" value="t-snare proteins"/>
    <property type="match status" value="1"/>
</dbReference>
<dbReference type="PANTHER" id="PTHR21230:SF26">
    <property type="entry name" value="VESICLE TRANSPORT THROUGH INTERACTION WITH T-SNARES HOMOLOG 1A"/>
    <property type="match status" value="1"/>
</dbReference>
<comment type="similarity">
    <text evidence="2">Belongs to the VTI1 family.</text>
</comment>
<keyword evidence="6" id="KW-1133">Transmembrane helix</keyword>
<feature type="region of interest" description="Disordered" evidence="9">
    <location>
        <begin position="218"/>
        <end position="242"/>
    </location>
</feature>
<dbReference type="InterPro" id="IPR038407">
    <property type="entry name" value="v-SNARE_N_sf"/>
</dbReference>
<evidence type="ECO:0000256" key="2">
    <source>
        <dbReference type="ARBA" id="ARBA00006108"/>
    </source>
</evidence>
<dbReference type="CDD" id="cd15862">
    <property type="entry name" value="SNARE_Vti1"/>
    <property type="match status" value="1"/>
</dbReference>
<keyword evidence="7" id="KW-0175">Coiled coil</keyword>
<feature type="region of interest" description="Disordered" evidence="9">
    <location>
        <begin position="87"/>
        <end position="127"/>
    </location>
</feature>
<reference evidence="12" key="1">
    <citation type="submission" date="2024-04" db="EMBL/GenBank/DDBJ databases">
        <authorList>
            <person name="Shaw F."/>
            <person name="Minotto A."/>
        </authorList>
    </citation>
    <scope>NUCLEOTIDE SEQUENCE [LARGE SCALE GENOMIC DNA]</scope>
</reference>
<keyword evidence="5" id="KW-0653">Protein transport</keyword>
<keyword evidence="8" id="KW-0472">Membrane</keyword>
<feature type="compositionally biased region" description="Low complexity" evidence="9">
    <location>
        <begin position="114"/>
        <end position="125"/>
    </location>
</feature>
<evidence type="ECO:0000256" key="9">
    <source>
        <dbReference type="SAM" id="MobiDB-lite"/>
    </source>
</evidence>
<accession>A0ABP1CNX2</accession>
<dbReference type="Gene3D" id="1.20.5.110">
    <property type="match status" value="1"/>
</dbReference>
<comment type="subcellular location">
    <subcellularLocation>
        <location evidence="1">Membrane</location>
        <topology evidence="1">Single-pass type IV membrane protein</topology>
    </subcellularLocation>
</comment>
<evidence type="ECO:0000256" key="6">
    <source>
        <dbReference type="ARBA" id="ARBA00022989"/>
    </source>
</evidence>
<evidence type="ECO:0000256" key="7">
    <source>
        <dbReference type="ARBA" id="ARBA00023054"/>
    </source>
</evidence>
<evidence type="ECO:0000256" key="5">
    <source>
        <dbReference type="ARBA" id="ARBA00022927"/>
    </source>
</evidence>
<gene>
    <name evidence="11" type="ORF">GFSPODELE1_LOCUS1639</name>
</gene>
<keyword evidence="3" id="KW-0813">Transport</keyword>
<dbReference type="EMBL" id="OZ037944">
    <property type="protein sequence ID" value="CAL1697411.1"/>
    <property type="molecule type" value="Genomic_DNA"/>
</dbReference>
<organism evidence="11 12">
    <name type="scientific">Somion occarium</name>
    <dbReference type="NCBI Taxonomy" id="3059160"/>
    <lineage>
        <taxon>Eukaryota</taxon>
        <taxon>Fungi</taxon>
        <taxon>Dikarya</taxon>
        <taxon>Basidiomycota</taxon>
        <taxon>Agaricomycotina</taxon>
        <taxon>Agaricomycetes</taxon>
        <taxon>Polyporales</taxon>
        <taxon>Cerrenaceae</taxon>
        <taxon>Somion</taxon>
    </lineage>
</organism>
<dbReference type="Pfam" id="PF12352">
    <property type="entry name" value="V-SNARE_C"/>
    <property type="match status" value="1"/>
</dbReference>
<evidence type="ECO:0000313" key="12">
    <source>
        <dbReference type="Proteomes" id="UP001497453"/>
    </source>
</evidence>
<evidence type="ECO:0000256" key="1">
    <source>
        <dbReference type="ARBA" id="ARBA00004211"/>
    </source>
</evidence>
<feature type="compositionally biased region" description="Basic and acidic residues" evidence="9">
    <location>
        <begin position="87"/>
        <end position="97"/>
    </location>
</feature>
<evidence type="ECO:0000256" key="4">
    <source>
        <dbReference type="ARBA" id="ARBA00022692"/>
    </source>
</evidence>
<name>A0ABP1CNX2_9APHY</name>
<dbReference type="Pfam" id="PF05008">
    <property type="entry name" value="V-SNARE"/>
    <property type="match status" value="1"/>
</dbReference>
<keyword evidence="12" id="KW-1185">Reference proteome</keyword>
<dbReference type="InterPro" id="IPR010989">
    <property type="entry name" value="SNARE"/>
</dbReference>
<dbReference type="SUPFAM" id="SSF58038">
    <property type="entry name" value="SNARE fusion complex"/>
    <property type="match status" value="1"/>
</dbReference>
<dbReference type="SMART" id="SM00397">
    <property type="entry name" value="t_SNARE"/>
    <property type="match status" value="1"/>
</dbReference>
<keyword evidence="4" id="KW-0812">Transmembrane</keyword>
<protein>
    <recommendedName>
        <fullName evidence="10">t-SNARE coiled-coil homology domain-containing protein</fullName>
    </recommendedName>
</protein>
<dbReference type="InterPro" id="IPR000727">
    <property type="entry name" value="T_SNARE_dom"/>
</dbReference>
<evidence type="ECO:0000256" key="8">
    <source>
        <dbReference type="ARBA" id="ARBA00023136"/>
    </source>
</evidence>
<sequence length="312" mass="34921">MDTSPTSLFDSYEQDFQQIVSSIRDKLEGDAKGDVAEQRKAALRRVEMELDEADEMVSQMEIEIQGIPQSLRPSYQSRIRSAKADLQRYKKQSKDLHAQAARSDLLSRPGMGGLPSSDDPYGPSSDRTRLLAGTALLEDGSRRLMDSQRVALETEEQGADILRSLRGQREQIQNARDTLSRADTSIGRASGTLKRMIRRSVPRSNCLTPFIPNLTGGYDTSQNVPTARRHSCHRRRSRSSDRHYPLGQASLMMTRSSSHLPDTAIMSSRDSHRTRPECALIGLSLFSHTCTGTLLYLWISPVLAPIQLFKCK</sequence>
<proteinExistence type="inferred from homology"/>
<dbReference type="Proteomes" id="UP001497453">
    <property type="component" value="Chromosome 1"/>
</dbReference>
<dbReference type="Gene3D" id="1.20.58.400">
    <property type="entry name" value="t-snare proteins"/>
    <property type="match status" value="1"/>
</dbReference>
<dbReference type="InterPro" id="IPR007705">
    <property type="entry name" value="Vesicle_trsprt_v-SNARE_N"/>
</dbReference>